<comment type="caution">
    <text evidence="11">The sequence shown here is derived from an EMBL/GenBank/DDBJ whole genome shotgun (WGS) entry which is preliminary data.</text>
</comment>
<evidence type="ECO:0000256" key="4">
    <source>
        <dbReference type="ARBA" id="ARBA00022723"/>
    </source>
</evidence>
<evidence type="ECO:0000256" key="7">
    <source>
        <dbReference type="ARBA" id="ARBA00048045"/>
    </source>
</evidence>
<keyword evidence="4 8" id="KW-0479">Metal-binding</keyword>
<keyword evidence="6 8" id="KW-0862">Zinc</keyword>
<evidence type="ECO:0000313" key="12">
    <source>
        <dbReference type="Proteomes" id="UP000037778"/>
    </source>
</evidence>
<comment type="cofactor">
    <cofactor evidence="8">
        <name>Zn(2+)</name>
        <dbReference type="ChEBI" id="CHEBI:29105"/>
    </cofactor>
    <text evidence="8">Binds 1 zinc ion per subunit.</text>
</comment>
<evidence type="ECO:0000256" key="6">
    <source>
        <dbReference type="ARBA" id="ARBA00022833"/>
    </source>
</evidence>
<comment type="catalytic activity">
    <reaction evidence="7 8">
        <text>adenosine(34) in tRNA + H2O + H(+) = inosine(34) in tRNA + NH4(+)</text>
        <dbReference type="Rhea" id="RHEA:43168"/>
        <dbReference type="Rhea" id="RHEA-COMP:10373"/>
        <dbReference type="Rhea" id="RHEA-COMP:10374"/>
        <dbReference type="ChEBI" id="CHEBI:15377"/>
        <dbReference type="ChEBI" id="CHEBI:15378"/>
        <dbReference type="ChEBI" id="CHEBI:28938"/>
        <dbReference type="ChEBI" id="CHEBI:74411"/>
        <dbReference type="ChEBI" id="CHEBI:82852"/>
        <dbReference type="EC" id="3.5.4.33"/>
    </reaction>
</comment>
<gene>
    <name evidence="8" type="primary">tadA</name>
    <name evidence="10" type="ORF">FF306_00839</name>
    <name evidence="11" type="ORF">RZ71_11830</name>
</gene>
<evidence type="ECO:0000256" key="2">
    <source>
        <dbReference type="ARBA" id="ARBA00011738"/>
    </source>
</evidence>
<evidence type="ECO:0000256" key="1">
    <source>
        <dbReference type="ARBA" id="ARBA00010669"/>
    </source>
</evidence>
<organism evidence="11 12">
    <name type="scientific">Apilactobacillus kunkeei</name>
    <dbReference type="NCBI Taxonomy" id="148814"/>
    <lineage>
        <taxon>Bacteria</taxon>
        <taxon>Bacillati</taxon>
        <taxon>Bacillota</taxon>
        <taxon>Bacilli</taxon>
        <taxon>Lactobacillales</taxon>
        <taxon>Lactobacillaceae</taxon>
        <taxon>Apilactobacillus</taxon>
    </lineage>
</organism>
<dbReference type="Proteomes" id="UP000186588">
    <property type="component" value="Unassembled WGS sequence"/>
</dbReference>
<dbReference type="Pfam" id="PF14437">
    <property type="entry name" value="MafB19-deam"/>
    <property type="match status" value="1"/>
</dbReference>
<sequence>MDKTNEYYMKEALFEAKKAYMINEVPIGAIVVKDGEIIGRGHNLRELSNNALDHAEVVAIDEACRRLHSWRLEDCDLYVTIEPCLMCAGAIINSRIKNVYYGANDIKAGAAESLYHVLEDSRLNHQVNVSGGLMADDAKHLMKSFFKAARKRSKEAKKKRNKLEK</sequence>
<dbReference type="EMBL" id="JXCY01000004">
    <property type="protein sequence ID" value="KOY76730.1"/>
    <property type="molecule type" value="Genomic_DNA"/>
</dbReference>
<reference evidence="10 13" key="2">
    <citation type="journal article" date="2016" name="Syst. Appl. Microbiol.">
        <title>Genomic characterization of a fructophilic bee symbiont Lactobacillus kunkeei reveals its niche-specific adaptation.</title>
        <authorList>
            <person name="Maeno S."/>
            <person name="Tanizawa Y."/>
            <person name="Kanesaki Y."/>
            <person name="Kubota E."/>
            <person name="Kumar H."/>
            <person name="Dicks L."/>
            <person name="Salminen S."/>
            <person name="Nakagawa J."/>
            <person name="Arita M."/>
            <person name="Endo A."/>
        </authorList>
    </citation>
    <scope>NUCLEOTIDE SEQUENCE [LARGE SCALE GENOMIC DNA]</scope>
    <source>
        <strain evidence="10 13">FF30-6</strain>
    </source>
</reference>
<protein>
    <recommendedName>
        <fullName evidence="8">tRNA-specific adenosine deaminase</fullName>
        <ecNumber evidence="8">3.5.4.33</ecNumber>
    </recommendedName>
</protein>
<accession>A0A0M9DDH7</accession>
<evidence type="ECO:0000313" key="11">
    <source>
        <dbReference type="EMBL" id="KOY76730.1"/>
    </source>
</evidence>
<proteinExistence type="inferred from homology"/>
<dbReference type="CDD" id="cd01285">
    <property type="entry name" value="nucleoside_deaminase"/>
    <property type="match status" value="1"/>
</dbReference>
<dbReference type="EMBL" id="BDDX01000008">
    <property type="protein sequence ID" value="GAT90730.1"/>
    <property type="molecule type" value="Genomic_DNA"/>
</dbReference>
<dbReference type="InterPro" id="IPR016192">
    <property type="entry name" value="APOBEC/CMP_deaminase_Zn-bd"/>
</dbReference>
<dbReference type="FunFam" id="3.40.140.10:FF:000005">
    <property type="entry name" value="tRNA-specific adenosine deaminase"/>
    <property type="match status" value="1"/>
</dbReference>
<dbReference type="PROSITE" id="PS51747">
    <property type="entry name" value="CYT_DCMP_DEAMINASES_2"/>
    <property type="match status" value="1"/>
</dbReference>
<dbReference type="PANTHER" id="PTHR11079:SF202">
    <property type="entry name" value="TRNA-SPECIFIC ADENOSINE DEAMINASE"/>
    <property type="match status" value="1"/>
</dbReference>
<dbReference type="PROSITE" id="PS00903">
    <property type="entry name" value="CYT_DCMP_DEAMINASES_1"/>
    <property type="match status" value="1"/>
</dbReference>
<evidence type="ECO:0000313" key="13">
    <source>
        <dbReference type="Proteomes" id="UP000186588"/>
    </source>
</evidence>
<dbReference type="PANTHER" id="PTHR11079">
    <property type="entry name" value="CYTOSINE DEAMINASE FAMILY MEMBER"/>
    <property type="match status" value="1"/>
</dbReference>
<feature type="domain" description="CMP/dCMP-type deaminase" evidence="9">
    <location>
        <begin position="3"/>
        <end position="128"/>
    </location>
</feature>
<dbReference type="SUPFAM" id="SSF53927">
    <property type="entry name" value="Cytidine deaminase-like"/>
    <property type="match status" value="1"/>
</dbReference>
<keyword evidence="3 8" id="KW-0819">tRNA processing</keyword>
<dbReference type="GO" id="GO:0052717">
    <property type="term" value="F:tRNA-specific adenosine-34 deaminase activity"/>
    <property type="evidence" value="ECO:0007669"/>
    <property type="project" value="UniProtKB-UniRule"/>
</dbReference>
<dbReference type="EC" id="3.5.4.33" evidence="8"/>
<comment type="function">
    <text evidence="8">Catalyzes the deamination of adenosine to inosine at the wobble position 34 of tRNA(Arg2).</text>
</comment>
<evidence type="ECO:0000256" key="5">
    <source>
        <dbReference type="ARBA" id="ARBA00022801"/>
    </source>
</evidence>
<dbReference type="HAMAP" id="MF_00972">
    <property type="entry name" value="tRNA_aden_deaminase"/>
    <property type="match status" value="1"/>
</dbReference>
<keyword evidence="12" id="KW-1185">Reference proteome</keyword>
<dbReference type="NCBIfam" id="NF008113">
    <property type="entry name" value="PRK10860.1"/>
    <property type="match status" value="1"/>
</dbReference>
<feature type="binding site" evidence="8">
    <location>
        <position position="54"/>
    </location>
    <ligand>
        <name>Zn(2+)</name>
        <dbReference type="ChEBI" id="CHEBI:29105"/>
        <note>catalytic</note>
    </ligand>
</feature>
<dbReference type="InterPro" id="IPR028883">
    <property type="entry name" value="tRNA_aden_deaminase"/>
</dbReference>
<dbReference type="Proteomes" id="UP000037778">
    <property type="component" value="Unassembled WGS sequence"/>
</dbReference>
<feature type="binding site" evidence="8">
    <location>
        <position position="87"/>
    </location>
    <ligand>
        <name>Zn(2+)</name>
        <dbReference type="ChEBI" id="CHEBI:29105"/>
        <note>catalytic</note>
    </ligand>
</feature>
<dbReference type="InterPro" id="IPR002125">
    <property type="entry name" value="CMP_dCMP_dom"/>
</dbReference>
<keyword evidence="5 8" id="KW-0378">Hydrolase</keyword>
<evidence type="ECO:0000256" key="3">
    <source>
        <dbReference type="ARBA" id="ARBA00022694"/>
    </source>
</evidence>
<dbReference type="RefSeq" id="WP_053791540.1">
    <property type="nucleotide sequence ID" value="NZ_BDDX01000008.1"/>
</dbReference>
<evidence type="ECO:0000256" key="8">
    <source>
        <dbReference type="HAMAP-Rule" id="MF_00972"/>
    </source>
</evidence>
<feature type="active site" description="Proton donor" evidence="8">
    <location>
        <position position="56"/>
    </location>
</feature>
<dbReference type="InterPro" id="IPR016193">
    <property type="entry name" value="Cytidine_deaminase-like"/>
</dbReference>
<feature type="binding site" evidence="8">
    <location>
        <position position="84"/>
    </location>
    <ligand>
        <name>Zn(2+)</name>
        <dbReference type="ChEBI" id="CHEBI:29105"/>
        <note>catalytic</note>
    </ligand>
</feature>
<dbReference type="PATRIC" id="fig|148814.8.peg.378"/>
<comment type="subunit">
    <text evidence="2 8">Homodimer.</text>
</comment>
<evidence type="ECO:0000259" key="9">
    <source>
        <dbReference type="PROSITE" id="PS51747"/>
    </source>
</evidence>
<dbReference type="GO" id="GO:0008270">
    <property type="term" value="F:zinc ion binding"/>
    <property type="evidence" value="ECO:0007669"/>
    <property type="project" value="UniProtKB-UniRule"/>
</dbReference>
<dbReference type="GO" id="GO:0002100">
    <property type="term" value="P:tRNA wobble adenosine to inosine editing"/>
    <property type="evidence" value="ECO:0007669"/>
    <property type="project" value="UniProtKB-UniRule"/>
</dbReference>
<dbReference type="InterPro" id="IPR058535">
    <property type="entry name" value="MafB19-deam"/>
</dbReference>
<comment type="similarity">
    <text evidence="1">Belongs to the cytidine and deoxycytidylate deaminase family. ADAT2 subfamily.</text>
</comment>
<dbReference type="Gene3D" id="3.40.140.10">
    <property type="entry name" value="Cytidine Deaminase, domain 2"/>
    <property type="match status" value="1"/>
</dbReference>
<dbReference type="AlphaFoldDB" id="A0A0M9DDH7"/>
<reference evidence="11 12" key="1">
    <citation type="journal article" date="2015" name="Genome Biol. Evol.">
        <title>Functionally Structured Genomes in Lactobacillus kunkeei Colonizing the Honey Crop and Food Products of Honeybees and Stingless Bees.</title>
        <authorList>
            <person name="Tamarit D."/>
            <person name="Ellegaard K.M."/>
            <person name="Wikander J."/>
            <person name="Olofsson T."/>
            <person name="Vasquez A."/>
            <person name="Andersson S.G."/>
        </authorList>
    </citation>
    <scope>NUCLEOTIDE SEQUENCE [LARGE SCALE GENOMIC DNA]</scope>
    <source>
        <strain evidence="11 12">LAko</strain>
    </source>
</reference>
<name>A0A0M9DDH7_9LACO</name>
<evidence type="ECO:0000313" key="10">
    <source>
        <dbReference type="EMBL" id="GAT90730.1"/>
    </source>
</evidence>